<dbReference type="EMBL" id="JARPUR010000003">
    <property type="protein sequence ID" value="KAK4879603.1"/>
    <property type="molecule type" value="Genomic_DNA"/>
</dbReference>
<protein>
    <submittedName>
        <fullName evidence="1">Uncharacterized protein</fullName>
    </submittedName>
</protein>
<dbReference type="AlphaFoldDB" id="A0AAN7QII3"/>
<accession>A0AAN7QII3</accession>
<dbReference type="Proteomes" id="UP001353858">
    <property type="component" value="Unassembled WGS sequence"/>
</dbReference>
<organism evidence="1 2">
    <name type="scientific">Aquatica leii</name>
    <dbReference type="NCBI Taxonomy" id="1421715"/>
    <lineage>
        <taxon>Eukaryota</taxon>
        <taxon>Metazoa</taxon>
        <taxon>Ecdysozoa</taxon>
        <taxon>Arthropoda</taxon>
        <taxon>Hexapoda</taxon>
        <taxon>Insecta</taxon>
        <taxon>Pterygota</taxon>
        <taxon>Neoptera</taxon>
        <taxon>Endopterygota</taxon>
        <taxon>Coleoptera</taxon>
        <taxon>Polyphaga</taxon>
        <taxon>Elateriformia</taxon>
        <taxon>Elateroidea</taxon>
        <taxon>Lampyridae</taxon>
        <taxon>Luciolinae</taxon>
        <taxon>Aquatica</taxon>
    </lineage>
</organism>
<evidence type="ECO:0000313" key="1">
    <source>
        <dbReference type="EMBL" id="KAK4879603.1"/>
    </source>
</evidence>
<reference evidence="2" key="1">
    <citation type="submission" date="2023-01" db="EMBL/GenBank/DDBJ databases">
        <title>Key to firefly adult light organ development and bioluminescence: homeobox transcription factors regulate luciferase expression and transportation to peroxisome.</title>
        <authorList>
            <person name="Fu X."/>
        </authorList>
    </citation>
    <scope>NUCLEOTIDE SEQUENCE [LARGE SCALE GENOMIC DNA]</scope>
</reference>
<sequence length="139" mass="16255">MDEVTTTKITSCNHVCDDQPTNVQVQAESPTSSSLQHSIDVENSTITQHRSDDDVVLRRRHSSFQYGSDSFSRDEDSFTEMQVDLDNLFRKGLMYKGIYWPSLKNNFHSKQLEIAYLRYSHRQRQKSLIIVNMVDFFLK</sequence>
<comment type="caution">
    <text evidence="1">The sequence shown here is derived from an EMBL/GenBank/DDBJ whole genome shotgun (WGS) entry which is preliminary data.</text>
</comment>
<name>A0AAN7QII3_9COLE</name>
<keyword evidence="2" id="KW-1185">Reference proteome</keyword>
<proteinExistence type="predicted"/>
<evidence type="ECO:0000313" key="2">
    <source>
        <dbReference type="Proteomes" id="UP001353858"/>
    </source>
</evidence>
<feature type="non-terminal residue" evidence="1">
    <location>
        <position position="139"/>
    </location>
</feature>
<gene>
    <name evidence="1" type="ORF">RN001_007749</name>
</gene>